<evidence type="ECO:0000256" key="1">
    <source>
        <dbReference type="ARBA" id="ARBA00006180"/>
    </source>
</evidence>
<evidence type="ECO:0000313" key="10">
    <source>
        <dbReference type="Proteomes" id="UP001385951"/>
    </source>
</evidence>
<dbReference type="PANTHER" id="PTHR48016:SF48">
    <property type="entry name" value="SERINE_THREONINE-PROTEIN KINASE BCK1_SLK1_SSP31"/>
    <property type="match status" value="1"/>
</dbReference>
<evidence type="ECO:0000256" key="2">
    <source>
        <dbReference type="ARBA" id="ARBA00022679"/>
    </source>
</evidence>
<feature type="compositionally biased region" description="Low complexity" evidence="7">
    <location>
        <begin position="732"/>
        <end position="742"/>
    </location>
</feature>
<feature type="compositionally biased region" description="Polar residues" evidence="7">
    <location>
        <begin position="272"/>
        <end position="300"/>
    </location>
</feature>
<dbReference type="AlphaFoldDB" id="A0AAW0FKT1"/>
<evidence type="ECO:0000259" key="8">
    <source>
        <dbReference type="PROSITE" id="PS50011"/>
    </source>
</evidence>
<proteinExistence type="inferred from homology"/>
<feature type="region of interest" description="Disordered" evidence="7">
    <location>
        <begin position="184"/>
        <end position="217"/>
    </location>
</feature>
<dbReference type="GO" id="GO:0000165">
    <property type="term" value="P:MAPK cascade"/>
    <property type="evidence" value="ECO:0007669"/>
    <property type="project" value="UniProtKB-ARBA"/>
</dbReference>
<dbReference type="InterPro" id="IPR007587">
    <property type="entry name" value="SAPS"/>
</dbReference>
<dbReference type="SMART" id="SM00220">
    <property type="entry name" value="S_TKc"/>
    <property type="match status" value="1"/>
</dbReference>
<dbReference type="InterPro" id="IPR008271">
    <property type="entry name" value="Ser/Thr_kinase_AS"/>
</dbReference>
<dbReference type="EMBL" id="JASBNA010000067">
    <property type="protein sequence ID" value="KAK7678804.1"/>
    <property type="molecule type" value="Genomic_DNA"/>
</dbReference>
<dbReference type="GO" id="GO:0005524">
    <property type="term" value="F:ATP binding"/>
    <property type="evidence" value="ECO:0007669"/>
    <property type="project" value="UniProtKB-UniRule"/>
</dbReference>
<feature type="compositionally biased region" description="Acidic residues" evidence="7">
    <location>
        <begin position="1013"/>
        <end position="1023"/>
    </location>
</feature>
<feature type="region of interest" description="Disordered" evidence="7">
    <location>
        <begin position="48"/>
        <end position="150"/>
    </location>
</feature>
<feature type="compositionally biased region" description="Acidic residues" evidence="7">
    <location>
        <begin position="76"/>
        <end position="88"/>
    </location>
</feature>
<dbReference type="PROSITE" id="PS00107">
    <property type="entry name" value="PROTEIN_KINASE_ATP"/>
    <property type="match status" value="1"/>
</dbReference>
<dbReference type="PROSITE" id="PS00108">
    <property type="entry name" value="PROTEIN_KINASE_ST"/>
    <property type="match status" value="1"/>
</dbReference>
<feature type="compositionally biased region" description="Acidic residues" evidence="7">
    <location>
        <begin position="1178"/>
        <end position="1192"/>
    </location>
</feature>
<keyword evidence="2" id="KW-0808">Transferase</keyword>
<dbReference type="Pfam" id="PF00069">
    <property type="entry name" value="Pkinase"/>
    <property type="match status" value="1"/>
</dbReference>
<feature type="compositionally biased region" description="Polar residues" evidence="7">
    <location>
        <begin position="1071"/>
        <end position="1090"/>
    </location>
</feature>
<reference evidence="9 10" key="1">
    <citation type="submission" date="2022-09" db="EMBL/GenBank/DDBJ databases">
        <authorList>
            <person name="Palmer J.M."/>
        </authorList>
    </citation>
    <scope>NUCLEOTIDE SEQUENCE [LARGE SCALE GENOMIC DNA]</scope>
    <source>
        <strain evidence="9 10">DSM 7382</strain>
    </source>
</reference>
<feature type="region of interest" description="Disordered" evidence="7">
    <location>
        <begin position="989"/>
        <end position="1198"/>
    </location>
</feature>
<dbReference type="InterPro" id="IPR000719">
    <property type="entry name" value="Prot_kinase_dom"/>
</dbReference>
<dbReference type="InterPro" id="IPR017441">
    <property type="entry name" value="Protein_kinase_ATP_BS"/>
</dbReference>
<feature type="region of interest" description="Disordered" evidence="7">
    <location>
        <begin position="627"/>
        <end position="758"/>
    </location>
</feature>
<feature type="region of interest" description="Disordered" evidence="7">
    <location>
        <begin position="774"/>
        <end position="798"/>
    </location>
</feature>
<feature type="compositionally biased region" description="Basic and acidic residues" evidence="7">
    <location>
        <begin position="989"/>
        <end position="1012"/>
    </location>
</feature>
<organism evidence="9 10">
    <name type="scientific">Cerrena zonata</name>
    <dbReference type="NCBI Taxonomy" id="2478898"/>
    <lineage>
        <taxon>Eukaryota</taxon>
        <taxon>Fungi</taxon>
        <taxon>Dikarya</taxon>
        <taxon>Basidiomycota</taxon>
        <taxon>Agaricomycotina</taxon>
        <taxon>Agaricomycetes</taxon>
        <taxon>Polyporales</taxon>
        <taxon>Cerrenaceae</taxon>
        <taxon>Cerrena</taxon>
    </lineage>
</organism>
<feature type="compositionally biased region" description="Acidic residues" evidence="7">
    <location>
        <begin position="680"/>
        <end position="703"/>
    </location>
</feature>
<feature type="domain" description="Protein kinase" evidence="8">
    <location>
        <begin position="366"/>
        <end position="625"/>
    </location>
</feature>
<keyword evidence="5 6" id="KW-0067">ATP-binding</keyword>
<comment type="similarity">
    <text evidence="1">Belongs to the SAPS family.</text>
</comment>
<dbReference type="InterPro" id="IPR011009">
    <property type="entry name" value="Kinase-like_dom_sf"/>
</dbReference>
<feature type="compositionally biased region" description="Basic and acidic residues" evidence="7">
    <location>
        <begin position="124"/>
        <end position="150"/>
    </location>
</feature>
<keyword evidence="3 6" id="KW-0547">Nucleotide-binding</keyword>
<feature type="compositionally biased region" description="Low complexity" evidence="7">
    <location>
        <begin position="711"/>
        <end position="722"/>
    </location>
</feature>
<dbReference type="Pfam" id="PF04499">
    <property type="entry name" value="SAPS"/>
    <property type="match status" value="1"/>
</dbReference>
<feature type="binding site" evidence="6">
    <location>
        <position position="395"/>
    </location>
    <ligand>
        <name>ATP</name>
        <dbReference type="ChEBI" id="CHEBI:30616"/>
    </ligand>
</feature>
<keyword evidence="4" id="KW-0418">Kinase</keyword>
<dbReference type="Proteomes" id="UP001385951">
    <property type="component" value="Unassembled WGS sequence"/>
</dbReference>
<evidence type="ECO:0000313" key="9">
    <source>
        <dbReference type="EMBL" id="KAK7678804.1"/>
    </source>
</evidence>
<feature type="region of interest" description="Disordered" evidence="7">
    <location>
        <begin position="1"/>
        <end position="20"/>
    </location>
</feature>
<dbReference type="GO" id="GO:0019903">
    <property type="term" value="F:protein phosphatase binding"/>
    <property type="evidence" value="ECO:0007669"/>
    <property type="project" value="InterPro"/>
</dbReference>
<accession>A0AAW0FKT1</accession>
<feature type="region of interest" description="Disordered" evidence="7">
    <location>
        <begin position="264"/>
        <end position="323"/>
    </location>
</feature>
<dbReference type="FunFam" id="1.10.510.10:FF:000182">
    <property type="entry name" value="MAP kinase kinase kinase mkh1"/>
    <property type="match status" value="1"/>
</dbReference>
<dbReference type="PANTHER" id="PTHR48016">
    <property type="entry name" value="MAP KINASE KINASE KINASE SSK2-RELATED-RELATED"/>
    <property type="match status" value="1"/>
</dbReference>
<feature type="compositionally biased region" description="Basic and acidic residues" evidence="7">
    <location>
        <begin position="1091"/>
        <end position="1108"/>
    </location>
</feature>
<feature type="compositionally biased region" description="Basic and acidic residues" evidence="7">
    <location>
        <begin position="627"/>
        <end position="666"/>
    </location>
</feature>
<gene>
    <name evidence="9" type="ORF">QCA50_018240</name>
</gene>
<dbReference type="PROSITE" id="PS50011">
    <property type="entry name" value="PROTEIN_KINASE_DOM"/>
    <property type="match status" value="1"/>
</dbReference>
<sequence>MSEELSFSSRSTSSSDHSFNLKRGFSITKSMSLSRKSTIVKDGNAFKENAISFDDAPPLDLTDSHKSDLESNSTSYDEDVAPDDDEDDFFVKPVKKPHTTTNANVTDDDDDDDDFFVKPIKNSSDSHEKNDSPSKTLIEKPTDEVKRHSLQDSVAINKMSVRPPIDEVYNNLEKYFPYTNLDKPIIDDSPDSPVGVTKSSTPQPIDTQGNIPSRKPAISRTFSNANISPVKAVDLGDEVFYGDSQEPKLSRRRMKTIRIVANEARRKRLEQRQQSTKGQENSQVSQGSNSIVPNPQTTPRNKQDGNEEALMRSTTSLIESSPHTLRRANTKLWGQKVVEVTSTEIEKGFVSKLRNNVNGEFEEFAWIKGELIGRGSFGSVYLALNVTTGEMLAVKQVVVPGFSLSDSSSNSEGIDALHKEVETMKDLDHLNIVQYLGFEQKNNRYSLFLEYVAGGSIASCLKSYGKFDEPLIKFITKQVLLGLAYLHSNGILHRDLKADNLLLEIDGTCKISDFGILKKSKDIYVNNAEMSMQGTVFWMAPEVIDNMVEDKKQGYSAKIDIWSLGCVVLEMFAGKRPWSNEAVVSAIYKIEFLREEEVLSILVDLVIHEGASQDEIIKKFNDLNIIDKDDEKNDNDNTSKTNDDANDDDSRTDEKNDSSSTDKIDTNEENSSKSNSDKSDDTDDENEPEEEDDDEDDDENETEEEKRTRYATLAAEILIIILPDNEDDNTESSDNNDSTDGNNQRKSANNEDEDYANDTIDSFNSRLHQEDEAFGQPNHFSNDDEAEEPHANANLSEDQIRSKPVIGDFLKIALFDTQIISNILAMFFKFPWNNFLHNVVFDIVQQVLNGSMDIGFNKFLAIDLFNRGDITNKIIEGQTLCSEYEAKHNGLRLGFMGHLTLIAEEVVKFIQLYPVNSLSEIIDQKIEDEVWSNYVSHVLYDTREKYNAILGGEEEEESSQTFDEGSGDIIEADDLQSDLLYDPKEYHDIVETGHDDNSDSGENHDHQERIDEKDEPEDEESDLAENKAIFTKKSPMKEENDDEEIKSKKAETNKSNSSDESESDDDDHFTTYMTQQLTNTASITPSVTKVTNEDNKIINEDNKKEESKSQFPESYDSQPFQDEFDDEYIDPNDDGLSYKKSNPLYDSEGTLKTHSDLSILDPHSVDEDDLSSSSSSSDNEDGVLLDYEEDFPREDGHKLTRAATTLSLFHYNN</sequence>
<feature type="compositionally biased region" description="Polar residues" evidence="7">
    <location>
        <begin position="312"/>
        <end position="323"/>
    </location>
</feature>
<name>A0AAW0FKT1_9APHY</name>
<feature type="compositionally biased region" description="Polar residues" evidence="7">
    <location>
        <begin position="1109"/>
        <end position="1120"/>
    </location>
</feature>
<keyword evidence="10" id="KW-1185">Reference proteome</keyword>
<evidence type="ECO:0000256" key="4">
    <source>
        <dbReference type="ARBA" id="ARBA00022777"/>
    </source>
</evidence>
<dbReference type="InterPro" id="IPR050538">
    <property type="entry name" value="MAP_kinase_kinase_kinase"/>
</dbReference>
<evidence type="ECO:0000256" key="3">
    <source>
        <dbReference type="ARBA" id="ARBA00022741"/>
    </source>
</evidence>
<evidence type="ECO:0000256" key="6">
    <source>
        <dbReference type="PROSITE-ProRule" id="PRU10141"/>
    </source>
</evidence>
<protein>
    <recommendedName>
        <fullName evidence="8">Protein kinase domain-containing protein</fullName>
    </recommendedName>
</protein>
<dbReference type="GO" id="GO:0004672">
    <property type="term" value="F:protein kinase activity"/>
    <property type="evidence" value="ECO:0007669"/>
    <property type="project" value="InterPro"/>
</dbReference>
<feature type="compositionally biased region" description="Acidic residues" evidence="7">
    <location>
        <begin position="1122"/>
        <end position="1133"/>
    </location>
</feature>
<dbReference type="Gene3D" id="1.10.510.10">
    <property type="entry name" value="Transferase(Phosphotransferase) domain 1"/>
    <property type="match status" value="1"/>
</dbReference>
<dbReference type="SUPFAM" id="SSF56112">
    <property type="entry name" value="Protein kinase-like (PK-like)"/>
    <property type="match status" value="1"/>
</dbReference>
<feature type="compositionally biased region" description="Polar residues" evidence="7">
    <location>
        <begin position="197"/>
        <end position="211"/>
    </location>
</feature>
<evidence type="ECO:0000256" key="5">
    <source>
        <dbReference type="ARBA" id="ARBA00022840"/>
    </source>
</evidence>
<comment type="caution">
    <text evidence="9">The sequence shown here is derived from an EMBL/GenBank/DDBJ whole genome shotgun (WGS) entry which is preliminary data.</text>
</comment>
<evidence type="ECO:0000256" key="7">
    <source>
        <dbReference type="SAM" id="MobiDB-lite"/>
    </source>
</evidence>
<feature type="compositionally biased region" description="Low complexity" evidence="7">
    <location>
        <begin position="1"/>
        <end position="18"/>
    </location>
</feature>